<keyword evidence="4" id="KW-0687">Ribonucleoprotein</keyword>
<dbReference type="PANTHER" id="PTHR43877:SF1">
    <property type="entry name" value="ACETYLTRANSFERASE"/>
    <property type="match status" value="1"/>
</dbReference>
<accession>A0A2T0X4P3</accession>
<dbReference type="Gene3D" id="3.40.630.30">
    <property type="match status" value="1"/>
</dbReference>
<dbReference type="Pfam" id="PF00583">
    <property type="entry name" value="Acetyltransf_1"/>
    <property type="match status" value="1"/>
</dbReference>
<dbReference type="Proteomes" id="UP000238392">
    <property type="component" value="Unassembled WGS sequence"/>
</dbReference>
<dbReference type="EMBL" id="PVTQ01000001">
    <property type="protein sequence ID" value="PRY93911.1"/>
    <property type="molecule type" value="Genomic_DNA"/>
</dbReference>
<evidence type="ECO:0000256" key="2">
    <source>
        <dbReference type="ARBA" id="ARBA00023315"/>
    </source>
</evidence>
<gene>
    <name evidence="4" type="ORF">CLV74_10141</name>
</gene>
<evidence type="ECO:0000313" key="4">
    <source>
        <dbReference type="EMBL" id="PRY93911.1"/>
    </source>
</evidence>
<dbReference type="OrthoDB" id="118465at2"/>
<dbReference type="PROSITE" id="PS51186">
    <property type="entry name" value="GNAT"/>
    <property type="match status" value="1"/>
</dbReference>
<sequence length="172" mass="18770">MPPLPLIYSIRPARLEDAERVTALLQASYPVLLQRDYPSDLLRRALPRICVAKPELLRSGSYYVAETPQGQIVGAGGWSWLSPVSAALPANMGHIRHVVTDPDHIRQGIGSALMTRALQHAADEGVRKLECMSTLTAVPFYEAVGLMAMTEIDLTLAPGIRFPAVHMTMTLA</sequence>
<dbReference type="PANTHER" id="PTHR43877">
    <property type="entry name" value="AMINOALKYLPHOSPHONATE N-ACETYLTRANSFERASE-RELATED-RELATED"/>
    <property type="match status" value="1"/>
</dbReference>
<dbReference type="RefSeq" id="WP_106262202.1">
    <property type="nucleotide sequence ID" value="NZ_PVTQ01000001.1"/>
</dbReference>
<comment type="caution">
    <text evidence="4">The sequence shown here is derived from an EMBL/GenBank/DDBJ whole genome shotgun (WGS) entry which is preliminary data.</text>
</comment>
<dbReference type="InterPro" id="IPR050832">
    <property type="entry name" value="Bact_Acetyltransf"/>
</dbReference>
<proteinExistence type="predicted"/>
<reference evidence="4 5" key="1">
    <citation type="submission" date="2018-03" db="EMBL/GenBank/DDBJ databases">
        <title>Genomic Encyclopedia of Archaeal and Bacterial Type Strains, Phase II (KMG-II): from individual species to whole genera.</title>
        <authorList>
            <person name="Goeker M."/>
        </authorList>
    </citation>
    <scope>NUCLEOTIDE SEQUENCE [LARGE SCALE GENOMIC DNA]</scope>
    <source>
        <strain evidence="4 5">DSM 100212</strain>
    </source>
</reference>
<evidence type="ECO:0000259" key="3">
    <source>
        <dbReference type="PROSITE" id="PS51186"/>
    </source>
</evidence>
<feature type="domain" description="N-acetyltransferase" evidence="3">
    <location>
        <begin position="8"/>
        <end position="172"/>
    </location>
</feature>
<dbReference type="AlphaFoldDB" id="A0A2T0X4P3"/>
<keyword evidence="4" id="KW-0689">Ribosomal protein</keyword>
<evidence type="ECO:0000313" key="5">
    <source>
        <dbReference type="Proteomes" id="UP000238392"/>
    </source>
</evidence>
<dbReference type="CDD" id="cd04301">
    <property type="entry name" value="NAT_SF"/>
    <property type="match status" value="1"/>
</dbReference>
<dbReference type="InterPro" id="IPR016181">
    <property type="entry name" value="Acyl_CoA_acyltransferase"/>
</dbReference>
<dbReference type="GO" id="GO:0005840">
    <property type="term" value="C:ribosome"/>
    <property type="evidence" value="ECO:0007669"/>
    <property type="project" value="UniProtKB-KW"/>
</dbReference>
<protein>
    <submittedName>
        <fullName evidence="4">Ribosomal protein S18 acetylase RimI-like enzyme</fullName>
    </submittedName>
</protein>
<keyword evidence="5" id="KW-1185">Reference proteome</keyword>
<dbReference type="GO" id="GO:0016747">
    <property type="term" value="F:acyltransferase activity, transferring groups other than amino-acyl groups"/>
    <property type="evidence" value="ECO:0007669"/>
    <property type="project" value="InterPro"/>
</dbReference>
<keyword evidence="2" id="KW-0012">Acyltransferase</keyword>
<dbReference type="InterPro" id="IPR000182">
    <property type="entry name" value="GNAT_dom"/>
</dbReference>
<dbReference type="SUPFAM" id="SSF55729">
    <property type="entry name" value="Acyl-CoA N-acyltransferases (Nat)"/>
    <property type="match status" value="1"/>
</dbReference>
<evidence type="ECO:0000256" key="1">
    <source>
        <dbReference type="ARBA" id="ARBA00022679"/>
    </source>
</evidence>
<name>A0A2T0X4P3_9RHOB</name>
<keyword evidence="1" id="KW-0808">Transferase</keyword>
<organism evidence="4 5">
    <name type="scientific">Donghicola tyrosinivorans</name>
    <dbReference type="NCBI Taxonomy" id="1652492"/>
    <lineage>
        <taxon>Bacteria</taxon>
        <taxon>Pseudomonadati</taxon>
        <taxon>Pseudomonadota</taxon>
        <taxon>Alphaproteobacteria</taxon>
        <taxon>Rhodobacterales</taxon>
        <taxon>Roseobacteraceae</taxon>
        <taxon>Donghicola</taxon>
    </lineage>
</organism>